<dbReference type="InterPro" id="IPR003593">
    <property type="entry name" value="AAA+_ATPase"/>
</dbReference>
<sequence>MTATMPAPAAPGPDLQAGADVVLSLRGVAKSFTLHLRGGTVLPVLADAGFDLAEGECLLLAGPSGAGKSSLLKMIYGNYRVAAGSIRLRHDGAMVDIATAGPRQVLEIRRRTLGYVSQFLRVIPRVPVLDVVAEPALAFGMDADAAKARARDLLRALNLPERLWSLPPATFSGGEQQRVNIARGLAAPYPVLLLDEPTASLDAENRAAVVALLQDALARGAAMVAIVHDDAALGGLPIRRLDVTGFAGGYEAGRHESATDLQQKRQVPVIDRQ</sequence>
<dbReference type="InterPro" id="IPR015854">
    <property type="entry name" value="ABC_transpr_LolD-like"/>
</dbReference>
<dbReference type="Proteomes" id="UP001595528">
    <property type="component" value="Unassembled WGS sequence"/>
</dbReference>
<evidence type="ECO:0000256" key="2">
    <source>
        <dbReference type="ARBA" id="ARBA00022840"/>
    </source>
</evidence>
<dbReference type="PROSITE" id="PS00211">
    <property type="entry name" value="ABC_TRANSPORTER_1"/>
    <property type="match status" value="1"/>
</dbReference>
<feature type="region of interest" description="Disordered" evidence="3">
    <location>
        <begin position="254"/>
        <end position="273"/>
    </location>
</feature>
<dbReference type="Gene3D" id="3.40.50.300">
    <property type="entry name" value="P-loop containing nucleotide triphosphate hydrolases"/>
    <property type="match status" value="1"/>
</dbReference>
<comment type="caution">
    <text evidence="5">The sequence shown here is derived from an EMBL/GenBank/DDBJ whole genome shotgun (WGS) entry which is preliminary data.</text>
</comment>
<dbReference type="EMBL" id="JBHRTR010000028">
    <property type="protein sequence ID" value="MFC3228595.1"/>
    <property type="molecule type" value="Genomic_DNA"/>
</dbReference>
<keyword evidence="5" id="KW-0456">Lyase</keyword>
<accession>A0ABV7L1S8</accession>
<keyword evidence="2" id="KW-0067">ATP-binding</keyword>
<dbReference type="Pfam" id="PF00005">
    <property type="entry name" value="ABC_tran"/>
    <property type="match status" value="1"/>
</dbReference>
<organism evidence="5 6">
    <name type="scientific">Marinibaculum pumilum</name>
    <dbReference type="NCBI Taxonomy" id="1766165"/>
    <lineage>
        <taxon>Bacteria</taxon>
        <taxon>Pseudomonadati</taxon>
        <taxon>Pseudomonadota</taxon>
        <taxon>Alphaproteobacteria</taxon>
        <taxon>Rhodospirillales</taxon>
        <taxon>Rhodospirillaceae</taxon>
        <taxon>Marinibaculum</taxon>
    </lineage>
</organism>
<evidence type="ECO:0000313" key="5">
    <source>
        <dbReference type="EMBL" id="MFC3228595.1"/>
    </source>
</evidence>
<dbReference type="InterPro" id="IPR012701">
    <property type="entry name" value="CP_lyase_PhnL"/>
</dbReference>
<gene>
    <name evidence="5" type="primary">phnL</name>
    <name evidence="5" type="ORF">ACFOGJ_15225</name>
</gene>
<dbReference type="SMART" id="SM00382">
    <property type="entry name" value="AAA"/>
    <property type="match status" value="1"/>
</dbReference>
<reference evidence="6" key="1">
    <citation type="journal article" date="2019" name="Int. J. Syst. Evol. Microbiol.">
        <title>The Global Catalogue of Microorganisms (GCM) 10K type strain sequencing project: providing services to taxonomists for standard genome sequencing and annotation.</title>
        <authorList>
            <consortium name="The Broad Institute Genomics Platform"/>
            <consortium name="The Broad Institute Genome Sequencing Center for Infectious Disease"/>
            <person name="Wu L."/>
            <person name="Ma J."/>
        </authorList>
    </citation>
    <scope>NUCLEOTIDE SEQUENCE [LARGE SCALE GENOMIC DNA]</scope>
    <source>
        <strain evidence="6">KCTC 42964</strain>
    </source>
</reference>
<feature type="domain" description="ABC transporter" evidence="4">
    <location>
        <begin position="23"/>
        <end position="271"/>
    </location>
</feature>
<dbReference type="RefSeq" id="WP_379901875.1">
    <property type="nucleotide sequence ID" value="NZ_JBHRTR010000028.1"/>
</dbReference>
<evidence type="ECO:0000256" key="3">
    <source>
        <dbReference type="SAM" id="MobiDB-lite"/>
    </source>
</evidence>
<keyword evidence="1" id="KW-0547">Nucleotide-binding</keyword>
<keyword evidence="6" id="KW-1185">Reference proteome</keyword>
<evidence type="ECO:0000256" key="1">
    <source>
        <dbReference type="ARBA" id="ARBA00022741"/>
    </source>
</evidence>
<dbReference type="GO" id="GO:0016829">
    <property type="term" value="F:lyase activity"/>
    <property type="evidence" value="ECO:0007669"/>
    <property type="project" value="UniProtKB-KW"/>
</dbReference>
<dbReference type="InterPro" id="IPR027417">
    <property type="entry name" value="P-loop_NTPase"/>
</dbReference>
<proteinExistence type="predicted"/>
<dbReference type="PROSITE" id="PS50893">
    <property type="entry name" value="ABC_TRANSPORTER_2"/>
    <property type="match status" value="1"/>
</dbReference>
<dbReference type="InterPro" id="IPR003439">
    <property type="entry name" value="ABC_transporter-like_ATP-bd"/>
</dbReference>
<dbReference type="InterPro" id="IPR017871">
    <property type="entry name" value="ABC_transporter-like_CS"/>
</dbReference>
<dbReference type="SUPFAM" id="SSF52540">
    <property type="entry name" value="P-loop containing nucleoside triphosphate hydrolases"/>
    <property type="match status" value="1"/>
</dbReference>
<evidence type="ECO:0000259" key="4">
    <source>
        <dbReference type="PROSITE" id="PS50893"/>
    </source>
</evidence>
<protein>
    <submittedName>
        <fullName evidence="5">Phosphonate C-P lyase system protein PhnL</fullName>
    </submittedName>
</protein>
<dbReference type="NCBIfam" id="TIGR02324">
    <property type="entry name" value="CP_lyasePhnL"/>
    <property type="match status" value="1"/>
</dbReference>
<evidence type="ECO:0000313" key="6">
    <source>
        <dbReference type="Proteomes" id="UP001595528"/>
    </source>
</evidence>
<name>A0ABV7L1S8_9PROT</name>
<dbReference type="PANTHER" id="PTHR24220">
    <property type="entry name" value="IMPORT ATP-BINDING PROTEIN"/>
    <property type="match status" value="1"/>
</dbReference>